<gene>
    <name evidence="1" type="ORF">SHERM_18476</name>
</gene>
<name>A0A9N7N1W7_STRHE</name>
<organism evidence="1 2">
    <name type="scientific">Striga hermonthica</name>
    <name type="common">Purple witchweed</name>
    <name type="synonym">Buchnera hermonthica</name>
    <dbReference type="NCBI Taxonomy" id="68872"/>
    <lineage>
        <taxon>Eukaryota</taxon>
        <taxon>Viridiplantae</taxon>
        <taxon>Streptophyta</taxon>
        <taxon>Embryophyta</taxon>
        <taxon>Tracheophyta</taxon>
        <taxon>Spermatophyta</taxon>
        <taxon>Magnoliopsida</taxon>
        <taxon>eudicotyledons</taxon>
        <taxon>Gunneridae</taxon>
        <taxon>Pentapetalae</taxon>
        <taxon>asterids</taxon>
        <taxon>lamiids</taxon>
        <taxon>Lamiales</taxon>
        <taxon>Orobanchaceae</taxon>
        <taxon>Buchnereae</taxon>
        <taxon>Striga</taxon>
    </lineage>
</organism>
<protein>
    <submittedName>
        <fullName evidence="1">Cellulase (Glycosyl hydrolase family 5) protein</fullName>
    </submittedName>
</protein>
<dbReference type="PANTHER" id="PTHR31263:SF68">
    <property type="entry name" value="GLYCOSIDE HYDROLASE FAMILY 5 DOMAIN-CONTAINING PROTEIN"/>
    <property type="match status" value="1"/>
</dbReference>
<evidence type="ECO:0000313" key="1">
    <source>
        <dbReference type="EMBL" id="CAA0820474.1"/>
    </source>
</evidence>
<evidence type="ECO:0000313" key="2">
    <source>
        <dbReference type="Proteomes" id="UP001153555"/>
    </source>
</evidence>
<dbReference type="AlphaFoldDB" id="A0A9N7N1W7"/>
<proteinExistence type="predicted"/>
<reference evidence="1" key="1">
    <citation type="submission" date="2019-12" db="EMBL/GenBank/DDBJ databases">
        <authorList>
            <person name="Scholes J."/>
        </authorList>
    </citation>
    <scope>NUCLEOTIDE SEQUENCE</scope>
</reference>
<dbReference type="OrthoDB" id="442731at2759"/>
<sequence length="408" mass="47247">MRGIIAQAIFFVAIFLPISINATILSTSSRWIVNQYTGERVKLACVNWISHLEPMIAEGLEKKPLHVIAGQIAADGFTCVRFTWPTFMFTRPDYYNITVSQSLDRYNLSDAKAGILKNNPWSLGLKIQILHKVVVIVLGQHNLMVILDNHISRPEWCCSLDDNNGFFGHPDFDPDEWLQGLAQVARTYRYTYGVVGMSMRNELRGRDENVEDWYKYMQQGAMTIHQNSPQFLVIISGLNFDTDLRFLKEKSLPQLDFNNKIVLEAHWYGFTFPTMSIPTELWKAQTNKFCAEVTQSSMDNFLFLTTGDNPYPLFLSEFGLNQMGQNEGENRYITCLLAEVAEKDIDWALWTFQGSYIYRQGKVNPEESYGVMNFNWDGNRNQDFLDRLQVIRQKNQGNFYYNILYLQI</sequence>
<dbReference type="EMBL" id="CACSLK010020742">
    <property type="protein sequence ID" value="CAA0820474.1"/>
    <property type="molecule type" value="Genomic_DNA"/>
</dbReference>
<dbReference type="PANTHER" id="PTHR31263">
    <property type="entry name" value="CELLULASE FAMILY PROTEIN (AFU_ORTHOLOGUE AFUA_5G14560)"/>
    <property type="match status" value="1"/>
</dbReference>
<dbReference type="GO" id="GO:0016787">
    <property type="term" value="F:hydrolase activity"/>
    <property type="evidence" value="ECO:0007669"/>
    <property type="project" value="UniProtKB-KW"/>
</dbReference>
<dbReference type="Gene3D" id="3.20.20.80">
    <property type="entry name" value="Glycosidases"/>
    <property type="match status" value="1"/>
</dbReference>
<dbReference type="InterPro" id="IPR017853">
    <property type="entry name" value="GH"/>
</dbReference>
<comment type="caution">
    <text evidence="1">The sequence shown here is derived from an EMBL/GenBank/DDBJ whole genome shotgun (WGS) entry which is preliminary data.</text>
</comment>
<dbReference type="Proteomes" id="UP001153555">
    <property type="component" value="Unassembled WGS sequence"/>
</dbReference>
<keyword evidence="1" id="KW-0378">Hydrolase</keyword>
<dbReference type="SUPFAM" id="SSF51445">
    <property type="entry name" value="(Trans)glycosidases"/>
    <property type="match status" value="1"/>
</dbReference>
<accession>A0A9N7N1W7</accession>
<keyword evidence="2" id="KW-1185">Reference proteome</keyword>